<sequence>MNVAFFDECENKLVSTKVYRFRPEKGRWRHVSAQQVAEQSGYPQPSSIILVTWNIDFQSGYVKERTNVVVRHLETYVFKCDVGQEPNPCCIMLQEVNPEALTVILENAWIRQHFQVTPISPDKLSSGVYGNVTLVTRSIVVLRASIVTFGCSSQGRGAVVADVKVSSPKAHNPRDSTLRLINTHLESLDIGIPIRGPQLNVLAALLRRKEVKGGVIAGDLNAFDRLDEHHAERLGLEDAWTTKSPSNYVNGHTWGYQDTCEFPPNRLDRIYYVEGKAYELECPKRIGVGLRAPDENGVLVAWASDHYGLSTPLRVARYINDGNRFRPQPSPPPVELPLAMKSVFATLAVIGLAASSAFAQGQLTINTPILPGNQPGAPALQSFGQVEGTSLTWTVNIAAGTSIGLTLRDSTGNTAQSAPFTVNAGGDTSCVGKDPTSSGPAPTGVPSSSAGETSATPAPSSSATPTTAAPPTTPTAPTAPATTAPATTASTSRASQPASSTSGGASGSPSPSATNSAPAKAANFGAAAIVGAVAIALLA</sequence>
<evidence type="ECO:0000256" key="9">
    <source>
        <dbReference type="ARBA" id="ARBA00023204"/>
    </source>
</evidence>
<keyword evidence="10" id="KW-0539">Nucleus</keyword>
<dbReference type="AlphaFoldDB" id="A0A9P7KAZ2"/>
<dbReference type="PANTHER" id="PTHR15822">
    <property type="entry name" value="TRAF AND TNF RECEPTOR-ASSOCIATED PROTEIN"/>
    <property type="match status" value="1"/>
</dbReference>
<feature type="domain" description="Endonuclease/exonuclease/phosphatase" evidence="12">
    <location>
        <begin position="51"/>
        <end position="306"/>
    </location>
</feature>
<dbReference type="OrthoDB" id="9975959at2759"/>
<dbReference type="InterPro" id="IPR005135">
    <property type="entry name" value="Endo/exonuclease/phosphatase"/>
</dbReference>
<dbReference type="CDD" id="cd09080">
    <property type="entry name" value="TDP2"/>
    <property type="match status" value="1"/>
</dbReference>
<dbReference type="SUPFAM" id="SSF56219">
    <property type="entry name" value="DNase I-like"/>
    <property type="match status" value="1"/>
</dbReference>
<gene>
    <name evidence="13" type="ORF">DXG03_002535</name>
</gene>
<comment type="cofactor">
    <cofactor evidence="1">
        <name>Mn(2+)</name>
        <dbReference type="ChEBI" id="CHEBI:29035"/>
    </cofactor>
</comment>
<evidence type="ECO:0000256" key="3">
    <source>
        <dbReference type="ARBA" id="ARBA00004322"/>
    </source>
</evidence>
<comment type="caution">
    <text evidence="13">The sequence shown here is derived from an EMBL/GenBank/DDBJ whole genome shotgun (WGS) entry which is preliminary data.</text>
</comment>
<accession>A0A9P7KAZ2</accession>
<dbReference type="GO" id="GO:0003697">
    <property type="term" value="F:single-stranded DNA binding"/>
    <property type="evidence" value="ECO:0007669"/>
    <property type="project" value="TreeGrafter"/>
</dbReference>
<evidence type="ECO:0000256" key="8">
    <source>
        <dbReference type="ARBA" id="ARBA00022842"/>
    </source>
</evidence>
<organism evidence="13 14">
    <name type="scientific">Asterophora parasitica</name>
    <dbReference type="NCBI Taxonomy" id="117018"/>
    <lineage>
        <taxon>Eukaryota</taxon>
        <taxon>Fungi</taxon>
        <taxon>Dikarya</taxon>
        <taxon>Basidiomycota</taxon>
        <taxon>Agaricomycotina</taxon>
        <taxon>Agaricomycetes</taxon>
        <taxon>Agaricomycetidae</taxon>
        <taxon>Agaricales</taxon>
        <taxon>Tricholomatineae</taxon>
        <taxon>Lyophyllaceae</taxon>
        <taxon>Asterophora</taxon>
    </lineage>
</organism>
<reference evidence="13" key="2">
    <citation type="submission" date="2021-10" db="EMBL/GenBank/DDBJ databases">
        <title>Phylogenomics reveals ancestral predisposition of the termite-cultivated fungus Termitomyces towards a domesticated lifestyle.</title>
        <authorList>
            <person name="Auxier B."/>
            <person name="Grum-Grzhimaylo A."/>
            <person name="Cardenas M.E."/>
            <person name="Lodge J.D."/>
            <person name="Laessoe T."/>
            <person name="Pedersen O."/>
            <person name="Smith M.E."/>
            <person name="Kuyper T.W."/>
            <person name="Franco-Molano E.A."/>
            <person name="Baroni T.J."/>
            <person name="Aanen D.K."/>
        </authorList>
    </citation>
    <scope>NUCLEOTIDE SEQUENCE</scope>
    <source>
        <strain evidence="13">AP01</strain>
        <tissue evidence="13">Mycelium</tissue>
    </source>
</reference>
<evidence type="ECO:0000256" key="7">
    <source>
        <dbReference type="ARBA" id="ARBA00022801"/>
    </source>
</evidence>
<dbReference type="InterPro" id="IPR051547">
    <property type="entry name" value="TDP2-like"/>
</dbReference>
<comment type="subcellular location">
    <subcellularLocation>
        <location evidence="3">Nucleus</location>
        <location evidence="3">PML body</location>
    </subcellularLocation>
</comment>
<evidence type="ECO:0000313" key="13">
    <source>
        <dbReference type="EMBL" id="KAG5642584.1"/>
    </source>
</evidence>
<evidence type="ECO:0000256" key="5">
    <source>
        <dbReference type="ARBA" id="ARBA00022723"/>
    </source>
</evidence>
<dbReference type="InterPro" id="IPR036691">
    <property type="entry name" value="Endo/exonu/phosph_ase_sf"/>
</dbReference>
<evidence type="ECO:0000259" key="12">
    <source>
        <dbReference type="Pfam" id="PF03372"/>
    </source>
</evidence>
<dbReference type="GO" id="GO:0004518">
    <property type="term" value="F:nuclease activity"/>
    <property type="evidence" value="ECO:0007669"/>
    <property type="project" value="UniProtKB-KW"/>
</dbReference>
<keyword evidence="14" id="KW-1185">Reference proteome</keyword>
<keyword evidence="8" id="KW-0460">Magnesium</keyword>
<protein>
    <recommendedName>
        <fullName evidence="12">Endonuclease/exonuclease/phosphatase domain-containing protein</fullName>
    </recommendedName>
</protein>
<name>A0A9P7KAZ2_9AGAR</name>
<evidence type="ECO:0000256" key="2">
    <source>
        <dbReference type="ARBA" id="ARBA00001946"/>
    </source>
</evidence>
<dbReference type="PANTHER" id="PTHR15822:SF4">
    <property type="entry name" value="TYROSYL-DNA PHOSPHODIESTERASE 2"/>
    <property type="match status" value="1"/>
</dbReference>
<comment type="cofactor">
    <cofactor evidence="2">
        <name>Mg(2+)</name>
        <dbReference type="ChEBI" id="CHEBI:18420"/>
    </cofactor>
</comment>
<evidence type="ECO:0000256" key="4">
    <source>
        <dbReference type="ARBA" id="ARBA00022722"/>
    </source>
</evidence>
<dbReference type="Gene3D" id="3.60.10.10">
    <property type="entry name" value="Endonuclease/exonuclease/phosphatase"/>
    <property type="match status" value="1"/>
</dbReference>
<dbReference type="EMBL" id="JABCKV010000174">
    <property type="protein sequence ID" value="KAG5642584.1"/>
    <property type="molecule type" value="Genomic_DNA"/>
</dbReference>
<dbReference type="GO" id="GO:0006302">
    <property type="term" value="P:double-strand break repair"/>
    <property type="evidence" value="ECO:0007669"/>
    <property type="project" value="TreeGrafter"/>
</dbReference>
<evidence type="ECO:0000256" key="6">
    <source>
        <dbReference type="ARBA" id="ARBA00022763"/>
    </source>
</evidence>
<evidence type="ECO:0000256" key="10">
    <source>
        <dbReference type="ARBA" id="ARBA00023242"/>
    </source>
</evidence>
<keyword evidence="5" id="KW-0479">Metal-binding</keyword>
<feature type="region of interest" description="Disordered" evidence="11">
    <location>
        <begin position="418"/>
        <end position="518"/>
    </location>
</feature>
<keyword evidence="9" id="KW-0234">DNA repair</keyword>
<dbReference type="GO" id="GO:0070260">
    <property type="term" value="F:5'-tyrosyl-DNA phosphodiesterase activity"/>
    <property type="evidence" value="ECO:0007669"/>
    <property type="project" value="TreeGrafter"/>
</dbReference>
<evidence type="ECO:0000256" key="11">
    <source>
        <dbReference type="SAM" id="MobiDB-lite"/>
    </source>
</evidence>
<dbReference type="GO" id="GO:0005737">
    <property type="term" value="C:cytoplasm"/>
    <property type="evidence" value="ECO:0007669"/>
    <property type="project" value="TreeGrafter"/>
</dbReference>
<evidence type="ECO:0000256" key="1">
    <source>
        <dbReference type="ARBA" id="ARBA00001936"/>
    </source>
</evidence>
<evidence type="ECO:0000313" key="14">
    <source>
        <dbReference type="Proteomes" id="UP000775547"/>
    </source>
</evidence>
<reference evidence="13" key="1">
    <citation type="submission" date="2020-07" db="EMBL/GenBank/DDBJ databases">
        <authorList>
            <person name="Nieuwenhuis M."/>
            <person name="Van De Peppel L.J.J."/>
        </authorList>
    </citation>
    <scope>NUCLEOTIDE SEQUENCE</scope>
    <source>
        <strain evidence="13">AP01</strain>
        <tissue evidence="13">Mycelium</tissue>
    </source>
</reference>
<feature type="compositionally biased region" description="Low complexity" evidence="11">
    <location>
        <begin position="446"/>
        <end position="518"/>
    </location>
</feature>
<dbReference type="GO" id="GO:0046872">
    <property type="term" value="F:metal ion binding"/>
    <property type="evidence" value="ECO:0007669"/>
    <property type="project" value="UniProtKB-KW"/>
</dbReference>
<dbReference type="Pfam" id="PF03372">
    <property type="entry name" value="Exo_endo_phos"/>
    <property type="match status" value="1"/>
</dbReference>
<proteinExistence type="predicted"/>
<keyword evidence="4" id="KW-0540">Nuclease</keyword>
<keyword evidence="7" id="KW-0378">Hydrolase</keyword>
<keyword evidence="6" id="KW-0227">DNA damage</keyword>
<dbReference type="Proteomes" id="UP000775547">
    <property type="component" value="Unassembled WGS sequence"/>
</dbReference>